<reference evidence="1 2" key="1">
    <citation type="submission" date="2023-10" db="EMBL/GenBank/DDBJ databases">
        <title>Rubellicoccus peritrichatus gen. nov., sp. nov., isolated from an algae of coral reef tank.</title>
        <authorList>
            <person name="Luo J."/>
        </authorList>
    </citation>
    <scope>NUCLEOTIDE SEQUENCE [LARGE SCALE GENOMIC DNA]</scope>
    <source>
        <strain evidence="1 2">CR14</strain>
    </source>
</reference>
<proteinExistence type="predicted"/>
<dbReference type="KEGG" id="puo:RZN69_01580"/>
<protein>
    <submittedName>
        <fullName evidence="1">Uncharacterized protein</fullName>
    </submittedName>
</protein>
<dbReference type="RefSeq" id="WP_317834246.1">
    <property type="nucleotide sequence ID" value="NZ_CP136920.1"/>
</dbReference>
<accession>A0AAQ3QWC8</accession>
<dbReference type="Proteomes" id="UP001304300">
    <property type="component" value="Chromosome"/>
</dbReference>
<keyword evidence="2" id="KW-1185">Reference proteome</keyword>
<dbReference type="AlphaFoldDB" id="A0AAQ3QWC8"/>
<evidence type="ECO:0000313" key="2">
    <source>
        <dbReference type="Proteomes" id="UP001304300"/>
    </source>
</evidence>
<organism evidence="1 2">
    <name type="scientific">Rubellicoccus peritrichatus</name>
    <dbReference type="NCBI Taxonomy" id="3080537"/>
    <lineage>
        <taxon>Bacteria</taxon>
        <taxon>Pseudomonadati</taxon>
        <taxon>Verrucomicrobiota</taxon>
        <taxon>Opitutia</taxon>
        <taxon>Puniceicoccales</taxon>
        <taxon>Cerasicoccaceae</taxon>
        <taxon>Rubellicoccus</taxon>
    </lineage>
</organism>
<gene>
    <name evidence="1" type="ORF">RZN69_01580</name>
</gene>
<evidence type="ECO:0000313" key="1">
    <source>
        <dbReference type="EMBL" id="WOO41762.1"/>
    </source>
</evidence>
<sequence>MKPRNLRHRQEKSAKLLVIIQKYLPDCSCSFAAEKGTEGHLVVHLGSSDDPQKLGSDLESKGFAFTRMHNPWLGLITYKGTKGDQPSVIIESETTADRLYRGAETTAEAYSFKA</sequence>
<dbReference type="EMBL" id="CP136920">
    <property type="protein sequence ID" value="WOO41762.1"/>
    <property type="molecule type" value="Genomic_DNA"/>
</dbReference>
<name>A0AAQ3QWC8_9BACT</name>